<dbReference type="STRING" id="400668.Mmwyl1_1123"/>
<dbReference type="Pfam" id="PF01380">
    <property type="entry name" value="SIS"/>
    <property type="match status" value="1"/>
</dbReference>
<dbReference type="GO" id="GO:1901135">
    <property type="term" value="P:carbohydrate derivative metabolic process"/>
    <property type="evidence" value="ECO:0007669"/>
    <property type="project" value="InterPro"/>
</dbReference>
<dbReference type="InterPro" id="IPR046348">
    <property type="entry name" value="SIS_dom_sf"/>
</dbReference>
<dbReference type="InterPro" id="IPR050986">
    <property type="entry name" value="GutQ/KpsF_isomerases"/>
</dbReference>
<feature type="site" description="Catalytically relevant" evidence="6">
    <location>
        <position position="213"/>
    </location>
</feature>
<dbReference type="PANTHER" id="PTHR42745">
    <property type="match status" value="1"/>
</dbReference>
<dbReference type="PANTHER" id="PTHR42745:SF1">
    <property type="entry name" value="ARABINOSE 5-PHOSPHATE ISOMERASE KDSD"/>
    <property type="match status" value="1"/>
</dbReference>
<feature type="domain" description="CBS" evidence="8">
    <location>
        <begin position="296"/>
        <end position="342"/>
    </location>
</feature>
<evidence type="ECO:0000256" key="1">
    <source>
        <dbReference type="ARBA" id="ARBA00008165"/>
    </source>
</evidence>
<dbReference type="SMART" id="SM00116">
    <property type="entry name" value="CBS"/>
    <property type="match status" value="2"/>
</dbReference>
<dbReference type="HOGENOM" id="CLU_040681_13_1_6"/>
<dbReference type="InterPro" id="IPR001347">
    <property type="entry name" value="SIS_dom"/>
</dbReference>
<proteinExistence type="inferred from homology"/>
<protein>
    <recommendedName>
        <fullName evidence="4">Arabinose 5-phosphate isomerase</fullName>
        <shortName evidence="4">API</shortName>
        <ecNumber evidence="4">5.3.1.13</ecNumber>
    </recommendedName>
</protein>
<dbReference type="GO" id="GO:0046872">
    <property type="term" value="F:metal ion binding"/>
    <property type="evidence" value="ECO:0007669"/>
    <property type="project" value="UniProtKB-KW"/>
</dbReference>
<dbReference type="KEGG" id="mmw:Mmwyl1_1123"/>
<dbReference type="EMBL" id="CP000749">
    <property type="protein sequence ID" value="ABR70054.1"/>
    <property type="molecule type" value="Genomic_DNA"/>
</dbReference>
<feature type="domain" description="CBS" evidence="8">
    <location>
        <begin position="230"/>
        <end position="286"/>
    </location>
</feature>
<evidence type="ECO:0000259" key="9">
    <source>
        <dbReference type="PROSITE" id="PS51464"/>
    </source>
</evidence>
<dbReference type="PROSITE" id="PS51464">
    <property type="entry name" value="SIS"/>
    <property type="match status" value="1"/>
</dbReference>
<feature type="binding site" evidence="5">
    <location>
        <position position="102"/>
    </location>
    <ligand>
        <name>Zn(2+)</name>
        <dbReference type="ChEBI" id="CHEBI:29105"/>
    </ligand>
</feature>
<feature type="site" description="Catalytically relevant" evidence="6">
    <location>
        <position position="172"/>
    </location>
</feature>
<accession>A6VUC5</accession>
<dbReference type="PIRSF" id="PIRSF004692">
    <property type="entry name" value="KdsD_KpsF"/>
    <property type="match status" value="1"/>
</dbReference>
<organism evidence="10">
    <name type="scientific">Marinomonas sp. (strain MWYL1)</name>
    <dbReference type="NCBI Taxonomy" id="400668"/>
    <lineage>
        <taxon>Bacteria</taxon>
        <taxon>Pseudomonadati</taxon>
        <taxon>Pseudomonadota</taxon>
        <taxon>Gammaproteobacteria</taxon>
        <taxon>Oceanospirillales</taxon>
        <taxon>Oceanospirillaceae</taxon>
        <taxon>Marinomonas</taxon>
    </lineage>
</organism>
<dbReference type="InterPro" id="IPR004800">
    <property type="entry name" value="KdsD/KpsF-type"/>
</dbReference>
<evidence type="ECO:0000256" key="4">
    <source>
        <dbReference type="PIRNR" id="PIRNR004692"/>
    </source>
</evidence>
<evidence type="ECO:0000256" key="5">
    <source>
        <dbReference type="PIRSR" id="PIRSR004692-2"/>
    </source>
</evidence>
<keyword evidence="4 10" id="KW-0413">Isomerase</keyword>
<reference evidence="10" key="1">
    <citation type="submission" date="2007-06" db="EMBL/GenBank/DDBJ databases">
        <title>Complete sequence of Marinomonas sp. MWYL1.</title>
        <authorList>
            <consortium name="US DOE Joint Genome Institute"/>
            <person name="Copeland A."/>
            <person name="Lucas S."/>
            <person name="Lapidus A."/>
            <person name="Barry K."/>
            <person name="Glavina del Rio T."/>
            <person name="Dalin E."/>
            <person name="Tice H."/>
            <person name="Pitluck S."/>
            <person name="Kiss H."/>
            <person name="Brettin T."/>
            <person name="Bruce D."/>
            <person name="Detter J.C."/>
            <person name="Han C."/>
            <person name="Schmutz J."/>
            <person name="Larimer F."/>
            <person name="Land M."/>
            <person name="Hauser L."/>
            <person name="Kyrpides N."/>
            <person name="Kim E."/>
            <person name="Johnston A.W.B."/>
            <person name="Todd J.D."/>
            <person name="Rogers R."/>
            <person name="Wexler M."/>
            <person name="Bond P.L."/>
            <person name="Li Y."/>
            <person name="Richardson P."/>
        </authorList>
    </citation>
    <scope>NUCLEOTIDE SEQUENCE [LARGE SCALE GENOMIC DNA]</scope>
    <source>
        <strain evidence="10">MWYL1</strain>
    </source>
</reference>
<evidence type="ECO:0000313" key="10">
    <source>
        <dbReference type="EMBL" id="ABR70054.1"/>
    </source>
</evidence>
<dbReference type="InterPro" id="IPR035474">
    <property type="entry name" value="SIS_Kpsf"/>
</dbReference>
<feature type="site" description="Catalytically relevant" evidence="6">
    <location>
        <position position="131"/>
    </location>
</feature>
<dbReference type="InterPro" id="IPR000644">
    <property type="entry name" value="CBS_dom"/>
</dbReference>
<dbReference type="Gene3D" id="3.10.580.10">
    <property type="entry name" value="CBS-domain"/>
    <property type="match status" value="1"/>
</dbReference>
<dbReference type="GO" id="GO:0097367">
    <property type="term" value="F:carbohydrate derivative binding"/>
    <property type="evidence" value="ECO:0007669"/>
    <property type="project" value="InterPro"/>
</dbReference>
<dbReference type="InterPro" id="IPR046342">
    <property type="entry name" value="CBS_dom_sf"/>
</dbReference>
<dbReference type="eggNOG" id="COG0794">
    <property type="taxonomic scope" value="Bacteria"/>
</dbReference>
<comment type="catalytic activity">
    <reaction evidence="4">
        <text>D-arabinose 5-phosphate = D-ribulose 5-phosphate</text>
        <dbReference type="Rhea" id="RHEA:23104"/>
        <dbReference type="ChEBI" id="CHEBI:57693"/>
        <dbReference type="ChEBI" id="CHEBI:58121"/>
        <dbReference type="EC" id="5.3.1.13"/>
    </reaction>
</comment>
<dbReference type="FunFam" id="3.40.50.10490:FF:000011">
    <property type="entry name" value="Arabinose 5-phosphate isomerase"/>
    <property type="match status" value="1"/>
</dbReference>
<feature type="site" description="Catalytically relevant" evidence="6">
    <location>
        <position position="79"/>
    </location>
</feature>
<dbReference type="CDD" id="cd05014">
    <property type="entry name" value="SIS_Kpsf"/>
    <property type="match status" value="1"/>
</dbReference>
<dbReference type="eggNOG" id="COG0517">
    <property type="taxonomic scope" value="Bacteria"/>
</dbReference>
<dbReference type="AlphaFoldDB" id="A6VUC5"/>
<evidence type="ECO:0000259" key="8">
    <source>
        <dbReference type="PROSITE" id="PS51371"/>
    </source>
</evidence>
<dbReference type="EC" id="5.3.1.13" evidence="4"/>
<dbReference type="GO" id="GO:0005975">
    <property type="term" value="P:carbohydrate metabolic process"/>
    <property type="evidence" value="ECO:0007669"/>
    <property type="project" value="InterPro"/>
</dbReference>
<dbReference type="GO" id="GO:0019146">
    <property type="term" value="F:arabinose-5-phosphate isomerase activity"/>
    <property type="evidence" value="ECO:0007669"/>
    <property type="project" value="UniProtKB-EC"/>
</dbReference>
<evidence type="ECO:0000256" key="6">
    <source>
        <dbReference type="PIRSR" id="PIRSR004692-3"/>
    </source>
</evidence>
<keyword evidence="2" id="KW-0677">Repeat</keyword>
<dbReference type="CDD" id="cd04604">
    <property type="entry name" value="CBS_pair_SIS_assoc"/>
    <property type="match status" value="1"/>
</dbReference>
<comment type="similarity">
    <text evidence="1 4">Belongs to the SIS family. GutQ/KpsF subfamily.</text>
</comment>
<evidence type="ECO:0000256" key="3">
    <source>
        <dbReference type="ARBA" id="ARBA00023122"/>
    </source>
</evidence>
<keyword evidence="3 7" id="KW-0129">CBS domain</keyword>
<evidence type="ECO:0000256" key="7">
    <source>
        <dbReference type="PROSITE-ProRule" id="PRU00703"/>
    </source>
</evidence>
<dbReference type="SUPFAM" id="SSF53697">
    <property type="entry name" value="SIS domain"/>
    <property type="match status" value="1"/>
</dbReference>
<keyword evidence="5" id="KW-0479">Metal-binding</keyword>
<gene>
    <name evidence="10" type="ordered locus">Mmwyl1_1123</name>
</gene>
<sequence length="342" mass="37345">MMLLYDYYLEQRGFMSDLFNLSADSSTHSDILIDSARRTLSTQAQALANLANQVTEEFPKAVRMILASKGRTIICGMGKSGLIGKKIAATLASTGTPSFFLHPGEAFHGDLGMIQPEDVLVLISFSGETEELMRLLPSLKSFGNPSIAMVGNIDSTLAKHCDCVLDLSIDKETCPNNLAPTTSTTMTTAMGDALAVALMECRNFQPQDFARFHPGGSLGRKLLTRVKDLMHKDNLPICTPETTLKDAISVMTHGRMGVVLIQEAGKLLGIFTDGDLRRAMLKESEGMIHKSMASLMTANPKTINENVMIVQAEEQMLRDKITLLVVVDDAQNLSGILEIYDR</sequence>
<dbReference type="PROSITE" id="PS51371">
    <property type="entry name" value="CBS"/>
    <property type="match status" value="2"/>
</dbReference>
<dbReference type="NCBIfam" id="TIGR00393">
    <property type="entry name" value="kpsF"/>
    <property type="match status" value="1"/>
</dbReference>
<name>A6VUC5_MARMS</name>
<evidence type="ECO:0000256" key="2">
    <source>
        <dbReference type="ARBA" id="ARBA00022737"/>
    </source>
</evidence>
<keyword evidence="5" id="KW-0862">Zinc</keyword>
<dbReference type="Pfam" id="PF00571">
    <property type="entry name" value="CBS"/>
    <property type="match status" value="2"/>
</dbReference>
<feature type="domain" description="SIS" evidence="9">
    <location>
        <begin position="61"/>
        <end position="204"/>
    </location>
</feature>
<dbReference type="Gene3D" id="3.40.50.10490">
    <property type="entry name" value="Glucose-6-phosphate isomerase like protein, domain 1"/>
    <property type="match status" value="1"/>
</dbReference>